<name>A0A9P4TYN3_9PEZI</name>
<dbReference type="SUPFAM" id="SSF81383">
    <property type="entry name" value="F-box domain"/>
    <property type="match status" value="1"/>
</dbReference>
<dbReference type="PROSITE" id="PS50181">
    <property type="entry name" value="FBOX"/>
    <property type="match status" value="1"/>
</dbReference>
<proteinExistence type="predicted"/>
<dbReference type="InterPro" id="IPR001810">
    <property type="entry name" value="F-box_dom"/>
</dbReference>
<sequence length="491" mass="57109">MQSLSTLPDDLLILISQYLKVHDIFSLRQTAPHLAAFIISNSTHIALSVARNTFPKTGLLLRSTSNNVHDFQWLKSLVPRYFASVLVDRYRLRSPDLFGEFYSIPAESERGDSARARVENGLLVFKTLSDVSYAIYRLPVSKIPQKPFRERLTRTLKLQIFRSGYTAIDMLQRRETEISKRRLAYLQSLEKQDIDNFKITIALFLGAVLTNGDYSARMSHHFKYDGPDMFDWEGKDGKGGKTICRGDSWVNAFLLHKGPMLFWKQWYRQVEENNVKEIVLREWRARSSRQIDIERNGAVDVVEALKALSGDGSFFDGGIPDFFREYFVYWLEKVNAGVMPRKRSTPPPHTTSPQFQKARNPRLRTNILILIRFIQNEHHPSPDLFDWDRSKEDKLIYKHDSWVNAFILNEGPLLFWHQWYAWTDTNNVANRLRQTWDARSAQQIGIERESGYGVAKALDDYYDRSTPRFQGIYSSSYSDIFSEYCPQIGEN</sequence>
<dbReference type="OrthoDB" id="5279806at2759"/>
<keyword evidence="3" id="KW-1185">Reference proteome</keyword>
<protein>
    <recommendedName>
        <fullName evidence="1">F-box domain-containing protein</fullName>
    </recommendedName>
</protein>
<dbReference type="AlphaFoldDB" id="A0A9P4TYN3"/>
<gene>
    <name evidence="2" type="ORF">EJ08DRAFT_660525</name>
</gene>
<comment type="caution">
    <text evidence="2">The sequence shown here is derived from an EMBL/GenBank/DDBJ whole genome shotgun (WGS) entry which is preliminary data.</text>
</comment>
<feature type="domain" description="F-box" evidence="1">
    <location>
        <begin position="1"/>
        <end position="47"/>
    </location>
</feature>
<evidence type="ECO:0000259" key="1">
    <source>
        <dbReference type="PROSITE" id="PS50181"/>
    </source>
</evidence>
<evidence type="ECO:0000313" key="3">
    <source>
        <dbReference type="Proteomes" id="UP000800235"/>
    </source>
</evidence>
<dbReference type="Proteomes" id="UP000800235">
    <property type="component" value="Unassembled WGS sequence"/>
</dbReference>
<accession>A0A9P4TYN3</accession>
<reference evidence="2" key="1">
    <citation type="journal article" date="2020" name="Stud. Mycol.">
        <title>101 Dothideomycetes genomes: a test case for predicting lifestyles and emergence of pathogens.</title>
        <authorList>
            <person name="Haridas S."/>
            <person name="Albert R."/>
            <person name="Binder M."/>
            <person name="Bloem J."/>
            <person name="Labutti K."/>
            <person name="Salamov A."/>
            <person name="Andreopoulos B."/>
            <person name="Baker S."/>
            <person name="Barry K."/>
            <person name="Bills G."/>
            <person name="Bluhm B."/>
            <person name="Cannon C."/>
            <person name="Castanera R."/>
            <person name="Culley D."/>
            <person name="Daum C."/>
            <person name="Ezra D."/>
            <person name="Gonzalez J."/>
            <person name="Henrissat B."/>
            <person name="Kuo A."/>
            <person name="Liang C."/>
            <person name="Lipzen A."/>
            <person name="Lutzoni F."/>
            <person name="Magnuson J."/>
            <person name="Mondo S."/>
            <person name="Nolan M."/>
            <person name="Ohm R."/>
            <person name="Pangilinan J."/>
            <person name="Park H.-J."/>
            <person name="Ramirez L."/>
            <person name="Alfaro M."/>
            <person name="Sun H."/>
            <person name="Tritt A."/>
            <person name="Yoshinaga Y."/>
            <person name="Zwiers L.-H."/>
            <person name="Turgeon B."/>
            <person name="Goodwin S."/>
            <person name="Spatafora J."/>
            <person name="Crous P."/>
            <person name="Grigoriev I."/>
        </authorList>
    </citation>
    <scope>NUCLEOTIDE SEQUENCE</scope>
    <source>
        <strain evidence="2">CBS 130266</strain>
    </source>
</reference>
<dbReference type="EMBL" id="MU007036">
    <property type="protein sequence ID" value="KAF2430850.1"/>
    <property type="molecule type" value="Genomic_DNA"/>
</dbReference>
<evidence type="ECO:0000313" key="2">
    <source>
        <dbReference type="EMBL" id="KAF2430850.1"/>
    </source>
</evidence>
<organism evidence="2 3">
    <name type="scientific">Tothia fuscella</name>
    <dbReference type="NCBI Taxonomy" id="1048955"/>
    <lineage>
        <taxon>Eukaryota</taxon>
        <taxon>Fungi</taxon>
        <taxon>Dikarya</taxon>
        <taxon>Ascomycota</taxon>
        <taxon>Pezizomycotina</taxon>
        <taxon>Dothideomycetes</taxon>
        <taxon>Pleosporomycetidae</taxon>
        <taxon>Venturiales</taxon>
        <taxon>Cylindrosympodiaceae</taxon>
        <taxon>Tothia</taxon>
    </lineage>
</organism>
<dbReference type="InterPro" id="IPR036047">
    <property type="entry name" value="F-box-like_dom_sf"/>
</dbReference>